<organism evidence="3 4">
    <name type="scientific">Didymella exigua CBS 183.55</name>
    <dbReference type="NCBI Taxonomy" id="1150837"/>
    <lineage>
        <taxon>Eukaryota</taxon>
        <taxon>Fungi</taxon>
        <taxon>Dikarya</taxon>
        <taxon>Ascomycota</taxon>
        <taxon>Pezizomycotina</taxon>
        <taxon>Dothideomycetes</taxon>
        <taxon>Pleosporomycetidae</taxon>
        <taxon>Pleosporales</taxon>
        <taxon>Pleosporineae</taxon>
        <taxon>Didymellaceae</taxon>
        <taxon>Didymella</taxon>
    </lineage>
</organism>
<feature type="region of interest" description="Disordered" evidence="1">
    <location>
        <begin position="147"/>
        <end position="199"/>
    </location>
</feature>
<accession>A0A6A5RAW6</accession>
<dbReference type="PROSITE" id="PS50030">
    <property type="entry name" value="UBA"/>
    <property type="match status" value="1"/>
</dbReference>
<evidence type="ECO:0000313" key="4">
    <source>
        <dbReference type="Proteomes" id="UP000800082"/>
    </source>
</evidence>
<feature type="region of interest" description="Disordered" evidence="1">
    <location>
        <begin position="477"/>
        <end position="504"/>
    </location>
</feature>
<dbReference type="GeneID" id="54346541"/>
<feature type="compositionally biased region" description="Polar residues" evidence="1">
    <location>
        <begin position="170"/>
        <end position="191"/>
    </location>
</feature>
<dbReference type="InterPro" id="IPR009060">
    <property type="entry name" value="UBA-like_sf"/>
</dbReference>
<evidence type="ECO:0000313" key="3">
    <source>
        <dbReference type="EMBL" id="KAF1924459.1"/>
    </source>
</evidence>
<evidence type="ECO:0000256" key="1">
    <source>
        <dbReference type="SAM" id="MobiDB-lite"/>
    </source>
</evidence>
<keyword evidence="4" id="KW-1185">Reference proteome</keyword>
<dbReference type="Gene3D" id="1.10.8.10">
    <property type="entry name" value="DNA helicase RuvA subunit, C-terminal domain"/>
    <property type="match status" value="1"/>
</dbReference>
<evidence type="ECO:0000259" key="2">
    <source>
        <dbReference type="PROSITE" id="PS50030"/>
    </source>
</evidence>
<dbReference type="RefSeq" id="XP_033444712.1">
    <property type="nucleotide sequence ID" value="XM_033588894.1"/>
</dbReference>
<dbReference type="InterPro" id="IPR015940">
    <property type="entry name" value="UBA"/>
</dbReference>
<dbReference type="OrthoDB" id="5404794at2759"/>
<dbReference type="AlphaFoldDB" id="A0A6A5RAW6"/>
<dbReference type="EMBL" id="ML978993">
    <property type="protein sequence ID" value="KAF1924459.1"/>
    <property type="molecule type" value="Genomic_DNA"/>
</dbReference>
<name>A0A6A5RAW6_9PLEO</name>
<dbReference type="Proteomes" id="UP000800082">
    <property type="component" value="Unassembled WGS sequence"/>
</dbReference>
<reference evidence="3" key="1">
    <citation type="journal article" date="2020" name="Stud. Mycol.">
        <title>101 Dothideomycetes genomes: a test case for predicting lifestyles and emergence of pathogens.</title>
        <authorList>
            <person name="Haridas S."/>
            <person name="Albert R."/>
            <person name="Binder M."/>
            <person name="Bloem J."/>
            <person name="Labutti K."/>
            <person name="Salamov A."/>
            <person name="Andreopoulos B."/>
            <person name="Baker S."/>
            <person name="Barry K."/>
            <person name="Bills G."/>
            <person name="Bluhm B."/>
            <person name="Cannon C."/>
            <person name="Castanera R."/>
            <person name="Culley D."/>
            <person name="Daum C."/>
            <person name="Ezra D."/>
            <person name="Gonzalez J."/>
            <person name="Henrissat B."/>
            <person name="Kuo A."/>
            <person name="Liang C."/>
            <person name="Lipzen A."/>
            <person name="Lutzoni F."/>
            <person name="Magnuson J."/>
            <person name="Mondo S."/>
            <person name="Nolan M."/>
            <person name="Ohm R."/>
            <person name="Pangilinan J."/>
            <person name="Park H.-J."/>
            <person name="Ramirez L."/>
            <person name="Alfaro M."/>
            <person name="Sun H."/>
            <person name="Tritt A."/>
            <person name="Yoshinaga Y."/>
            <person name="Zwiers L.-H."/>
            <person name="Turgeon B."/>
            <person name="Goodwin S."/>
            <person name="Spatafora J."/>
            <person name="Crous P."/>
            <person name="Grigoriev I."/>
        </authorList>
    </citation>
    <scope>NUCLEOTIDE SEQUENCE</scope>
    <source>
        <strain evidence="3">CBS 183.55</strain>
    </source>
</reference>
<feature type="region of interest" description="Disordered" evidence="1">
    <location>
        <begin position="251"/>
        <end position="357"/>
    </location>
</feature>
<proteinExistence type="predicted"/>
<feature type="compositionally biased region" description="Polar residues" evidence="1">
    <location>
        <begin position="573"/>
        <end position="600"/>
    </location>
</feature>
<feature type="compositionally biased region" description="Polar residues" evidence="1">
    <location>
        <begin position="253"/>
        <end position="262"/>
    </location>
</feature>
<sequence length="657" mass="71484">MLLLQSTEALRRQIEAAHRAHLQSQFPVNDNQLPATLEVNHQKRKTPAEFDLYSPFKENTVSEKTPICKFGSSPGGLQQDQTFLDQTSELADSHDGTHWVLEGTMRETYAQHSPNPMFPEPSSTVPNATLTQQRVLEGVLAPALLGSNVDAGRSPFQPDASIPWSEYLKSPTTTGEQPRSSAQHSHGSQPTLLPASGPILNNSSDLSISQSYRRASLTLVGCLSPQDKSTDVVNPQKLTIFPTDEVAYKATLPQATPSSTLNELRDKTPSSSRNSRKIRRISSPAPTSDDDLADLGLSKEQYKPRPSRSRSLKAGTQETTDYSVRPEKATKANRRRKSTPANTAVANPPSTSDRIQQNCDMGFTPSTSAKALKQNKGEVIRTVDWLITNGVANDELASHISEMSKGDDKQVGTNFDTIQYDGDRNAGRIVDVQITPTGLGARLDTVTDNMATAETGNLRSPAKVQVVIPARTPKCAAGTVEASRRKTKRRKTTLDQPEPTATVNAVTEAKAETRRGRGHPKKATETCPSAKIVNGEEEEGLREQVSDYPLLSVDGNARPNLGQQQAIEDAGFPNTTKPVQSPGSSQPANTRTAVVTSKSTPEPPELLGRPEVEPFTPERVKKPVPREQPSSNKAKVPHRVGLSKRTRIAPLLRVIKK</sequence>
<feature type="domain" description="UBA" evidence="2">
    <location>
        <begin position="349"/>
        <end position="389"/>
    </location>
</feature>
<feature type="compositionally biased region" description="Basic and acidic residues" evidence="1">
    <location>
        <begin position="608"/>
        <end position="625"/>
    </location>
</feature>
<protein>
    <recommendedName>
        <fullName evidence="2">UBA domain-containing protein</fullName>
    </recommendedName>
</protein>
<dbReference type="SUPFAM" id="SSF46934">
    <property type="entry name" value="UBA-like"/>
    <property type="match status" value="1"/>
</dbReference>
<feature type="compositionally biased region" description="Polar residues" evidence="1">
    <location>
        <begin position="339"/>
        <end position="357"/>
    </location>
</feature>
<feature type="region of interest" description="Disordered" evidence="1">
    <location>
        <begin position="571"/>
        <end position="639"/>
    </location>
</feature>
<gene>
    <name evidence="3" type="ORF">M421DRAFT_279268</name>
</gene>